<gene>
    <name evidence="9" type="ORF">A3A96_03240</name>
</gene>
<comment type="caution">
    <text evidence="9">The sequence shown here is derived from an EMBL/GenBank/DDBJ whole genome shotgun (WGS) entry which is preliminary data.</text>
</comment>
<dbReference type="Proteomes" id="UP000177707">
    <property type="component" value="Unassembled WGS sequence"/>
</dbReference>
<dbReference type="Pfam" id="PF05731">
    <property type="entry name" value="TROVE"/>
    <property type="match status" value="1"/>
</dbReference>
<dbReference type="EMBL" id="MHWB01000011">
    <property type="protein sequence ID" value="OHB01654.1"/>
    <property type="molecule type" value="Genomic_DNA"/>
</dbReference>
<evidence type="ECO:0000256" key="6">
    <source>
        <dbReference type="ARBA" id="ARBA00023274"/>
    </source>
</evidence>
<dbReference type="InterPro" id="IPR040322">
    <property type="entry name" value="TROVE2"/>
</dbReference>
<dbReference type="InterPro" id="IPR036465">
    <property type="entry name" value="vWFA_dom_sf"/>
</dbReference>
<dbReference type="AlphaFoldDB" id="A0A1G2TWQ2"/>
<keyword evidence="6" id="KW-0687">Ribonucleoprotein</keyword>
<evidence type="ECO:0000256" key="3">
    <source>
        <dbReference type="ARBA" id="ARBA00022490"/>
    </source>
</evidence>
<dbReference type="PANTHER" id="PTHR14202">
    <property type="entry name" value="60 KDA RIBONUCLEOPROTEIN SSA/RO"/>
    <property type="match status" value="1"/>
</dbReference>
<dbReference type="PANTHER" id="PTHR14202:SF0">
    <property type="entry name" value="RNA-BINDING PROTEIN RO60"/>
    <property type="match status" value="1"/>
</dbReference>
<dbReference type="GO" id="GO:1990904">
    <property type="term" value="C:ribonucleoprotein complex"/>
    <property type="evidence" value="ECO:0007669"/>
    <property type="project" value="UniProtKB-KW"/>
</dbReference>
<dbReference type="GO" id="GO:0003723">
    <property type="term" value="F:RNA binding"/>
    <property type="evidence" value="ECO:0007669"/>
    <property type="project" value="UniProtKB-KW"/>
</dbReference>
<dbReference type="InterPro" id="IPR008858">
    <property type="entry name" value="TROVE_dom"/>
</dbReference>
<feature type="domain" description="TROVE" evidence="8">
    <location>
        <begin position="17"/>
        <end position="345"/>
    </location>
</feature>
<reference evidence="9 10" key="1">
    <citation type="journal article" date="2016" name="Nat. Commun.">
        <title>Thousands of microbial genomes shed light on interconnected biogeochemical processes in an aquifer system.</title>
        <authorList>
            <person name="Anantharaman K."/>
            <person name="Brown C.T."/>
            <person name="Hug L.A."/>
            <person name="Sharon I."/>
            <person name="Castelle C.J."/>
            <person name="Probst A.J."/>
            <person name="Thomas B.C."/>
            <person name="Singh A."/>
            <person name="Wilkins M.J."/>
            <person name="Karaoz U."/>
            <person name="Brodie E.L."/>
            <person name="Williams K.H."/>
            <person name="Hubbard S.S."/>
            <person name="Banfield J.F."/>
        </authorList>
    </citation>
    <scope>NUCLEOTIDE SEQUENCE [LARGE SCALE GENOMIC DNA]</scope>
</reference>
<evidence type="ECO:0000256" key="7">
    <source>
        <dbReference type="SAM" id="MobiDB-lite"/>
    </source>
</evidence>
<dbReference type="GO" id="GO:0046872">
    <property type="term" value="F:metal ion binding"/>
    <property type="evidence" value="ECO:0007669"/>
    <property type="project" value="UniProtKB-KW"/>
</dbReference>
<dbReference type="Pfam" id="PF25045">
    <property type="entry name" value="vWA_Ro60"/>
    <property type="match status" value="1"/>
</dbReference>
<dbReference type="InterPro" id="IPR056800">
    <property type="entry name" value="vWA_Ro60"/>
</dbReference>
<comment type="similarity">
    <text evidence="2">Belongs to the Ro 60 kDa family.</text>
</comment>
<proteinExistence type="inferred from homology"/>
<evidence type="ECO:0000259" key="8">
    <source>
        <dbReference type="PROSITE" id="PS50988"/>
    </source>
</evidence>
<keyword evidence="4" id="KW-0479">Metal-binding</keyword>
<protein>
    <recommendedName>
        <fullName evidence="8">TROVE domain-containing protein</fullName>
    </recommendedName>
</protein>
<sequence>MNTLLTNANDSAQSDVATNYEGGQTFNRSLREQVVQALCVGRFGDTFYASKLRLEEEALEVLGKARVSDPEFLARAIVYGREKGFLKDSPITGLAILSGGGAKAKPLFEKIFNRVIQTPDDLRKFVTLCKSGTVPGVKTLGGYRRSAVKEWVSTLSGYHAVKYGSRASKGFTLQDIVSLTHPETEDAAVAERLGWLKRGRKALGSNRKLNPQIRAAEALKLVDDGQVAISLIRSGKLPAEFVIPASTKMTTAIWRELLHNAPIFNLLRNLVTFTRHDVFKEDAEIAYAVERLTNVKAIEHSKILPFRFFDAWKKYVLVEGNDSRIADALRTAANLSFVNMPTLGGRTVAIGSDVSGSMGCPVSPKGQTQFIDIAGIFTGAILRQIEGRAIPLPFQSRVIEGHGLSGHDDVLVTAEKVSRLLGGGTALGAPIQHLLDRKIFADVFVGITDNEDWAYGSGHHCHESFLELWRKYRAKVNPKAQAFVIQIAPYKHAVAPTNEPGVHFIYGWSDTVVRYIPFILEGGASQVQEVEGMSLDNGGNQGRSGGHDHAQADA</sequence>
<keyword evidence="5" id="KW-0694">RNA-binding</keyword>
<dbReference type="STRING" id="1802758.A3A96_03240"/>
<dbReference type="PROSITE" id="PS50988">
    <property type="entry name" value="TROVE"/>
    <property type="match status" value="1"/>
</dbReference>
<dbReference type="GO" id="GO:0005737">
    <property type="term" value="C:cytoplasm"/>
    <property type="evidence" value="ECO:0007669"/>
    <property type="project" value="UniProtKB-SubCell"/>
</dbReference>
<comment type="subcellular location">
    <subcellularLocation>
        <location evidence="1">Cytoplasm</location>
    </subcellularLocation>
</comment>
<dbReference type="SUPFAM" id="SSF140864">
    <property type="entry name" value="TROVE domain-like"/>
    <property type="match status" value="1"/>
</dbReference>
<dbReference type="Gene3D" id="3.40.50.410">
    <property type="entry name" value="von Willebrand factor, type A domain"/>
    <property type="match status" value="1"/>
</dbReference>
<evidence type="ECO:0000256" key="2">
    <source>
        <dbReference type="ARBA" id="ARBA00007814"/>
    </source>
</evidence>
<evidence type="ECO:0000256" key="4">
    <source>
        <dbReference type="ARBA" id="ARBA00022723"/>
    </source>
</evidence>
<feature type="compositionally biased region" description="Basic and acidic residues" evidence="7">
    <location>
        <begin position="545"/>
        <end position="554"/>
    </location>
</feature>
<feature type="region of interest" description="Disordered" evidence="7">
    <location>
        <begin position="533"/>
        <end position="554"/>
    </location>
</feature>
<dbReference type="InterPro" id="IPR037214">
    <property type="entry name" value="TROVE_dom_sf"/>
</dbReference>
<keyword evidence="3" id="KW-0963">Cytoplasm</keyword>
<organism evidence="9 10">
    <name type="scientific">Candidatus Zambryskibacteria bacterium RIFCSPLOWO2_01_FULL_39_39</name>
    <dbReference type="NCBI Taxonomy" id="1802758"/>
    <lineage>
        <taxon>Bacteria</taxon>
        <taxon>Candidatus Zambryskiibacteriota</taxon>
    </lineage>
</organism>
<evidence type="ECO:0000256" key="5">
    <source>
        <dbReference type="ARBA" id="ARBA00022884"/>
    </source>
</evidence>
<name>A0A1G2TWQ2_9BACT</name>
<evidence type="ECO:0000313" key="9">
    <source>
        <dbReference type="EMBL" id="OHB01654.1"/>
    </source>
</evidence>
<accession>A0A1G2TWQ2</accession>
<evidence type="ECO:0000256" key="1">
    <source>
        <dbReference type="ARBA" id="ARBA00004496"/>
    </source>
</evidence>
<dbReference type="SUPFAM" id="SSF53300">
    <property type="entry name" value="vWA-like"/>
    <property type="match status" value="1"/>
</dbReference>
<evidence type="ECO:0000313" key="10">
    <source>
        <dbReference type="Proteomes" id="UP000177707"/>
    </source>
</evidence>